<sequence length="562" mass="64108">MPTSSPTSTAPAHEKLETTTPLPPIHALTSNLFPQGRRSFITDTTTNSKKRAIISIAFRKGLFVFFSVHGVLSTTLFALALVRSRGGKHSSHHSPGQRPIGSRLMHVLLQTLRSSSTARLASWLALYSSLWTLTYSFLRKSQHQFSKWNPFIAGSLCGVSFFAQSKADRKEIAPNVLCRSVSKNPPYTRIKKILYFPILILCSFRGIYSVLVCYPLYHFKYADMLLFALSNAQIAVGYLLYPSSLPAWYVHWISRVGELNPRYVALNRGLDRSFFASKRHLLQENHRLITRDSYPRTWFNETRIQSWLNQPDPTHRKGALCAMNHFRHDSCLVFNFKQLIRTILKMAPTYAILHLVPALIFRYKVLLKSLVYLLFFFSACIYKSVYSLYLLEIFRPVNFMIPLLKKTASSALFIGTFVSVVQNCFCLPSQLYERYGMVIRGAPFYGLMGFCTGVSLLWEEPKRRGELALYCAPKALYSLWTVLKAKHWVPREIFLGDILVSSVGCGMLMHCFVYRKDRMPPLARGIISQIVDPHIPDRSRNTRPLSPQNPTLLASQNSSLHS</sequence>
<feature type="compositionally biased region" description="Polar residues" evidence="1">
    <location>
        <begin position="1"/>
        <end position="10"/>
    </location>
</feature>
<dbReference type="AlphaFoldDB" id="A0A0L6U7E0"/>
<feature type="transmembrane region" description="Helical" evidence="2">
    <location>
        <begin position="437"/>
        <end position="458"/>
    </location>
</feature>
<keyword evidence="2" id="KW-1133">Transmembrane helix</keyword>
<evidence type="ECO:0000313" key="3">
    <source>
        <dbReference type="EMBL" id="KNZ43730.1"/>
    </source>
</evidence>
<feature type="transmembrane region" description="Helical" evidence="2">
    <location>
        <begin position="411"/>
        <end position="431"/>
    </location>
</feature>
<feature type="compositionally biased region" description="Polar residues" evidence="1">
    <location>
        <begin position="542"/>
        <end position="562"/>
    </location>
</feature>
<evidence type="ECO:0000256" key="2">
    <source>
        <dbReference type="SAM" id="Phobius"/>
    </source>
</evidence>
<dbReference type="EMBL" id="LAVV01015636">
    <property type="protein sequence ID" value="KNZ43730.1"/>
    <property type="molecule type" value="Genomic_DNA"/>
</dbReference>
<feature type="transmembrane region" description="Helical" evidence="2">
    <location>
        <begin position="369"/>
        <end position="391"/>
    </location>
</feature>
<feature type="transmembrane region" description="Helical" evidence="2">
    <location>
        <begin position="120"/>
        <end position="138"/>
    </location>
</feature>
<protein>
    <recommendedName>
        <fullName evidence="5">Transmembrane protein 135 N-terminal domain-containing protein</fullName>
    </recommendedName>
</protein>
<gene>
    <name evidence="3" type="ORF">VP01_992g3</name>
</gene>
<feature type="region of interest" description="Disordered" evidence="1">
    <location>
        <begin position="1"/>
        <end position="23"/>
    </location>
</feature>
<evidence type="ECO:0008006" key="5">
    <source>
        <dbReference type="Google" id="ProtNLM"/>
    </source>
</evidence>
<name>A0A0L6U7E0_9BASI</name>
<evidence type="ECO:0000313" key="4">
    <source>
        <dbReference type="Proteomes" id="UP000037035"/>
    </source>
</evidence>
<dbReference type="InterPro" id="IPR026749">
    <property type="entry name" value="Tmem135"/>
</dbReference>
<dbReference type="PANTHER" id="PTHR12459:SF6">
    <property type="entry name" value="GB|AAD46013.1"/>
    <property type="match status" value="1"/>
</dbReference>
<evidence type="ECO:0000256" key="1">
    <source>
        <dbReference type="SAM" id="MobiDB-lite"/>
    </source>
</evidence>
<organism evidence="3 4">
    <name type="scientific">Puccinia sorghi</name>
    <dbReference type="NCBI Taxonomy" id="27349"/>
    <lineage>
        <taxon>Eukaryota</taxon>
        <taxon>Fungi</taxon>
        <taxon>Dikarya</taxon>
        <taxon>Basidiomycota</taxon>
        <taxon>Pucciniomycotina</taxon>
        <taxon>Pucciniomycetes</taxon>
        <taxon>Pucciniales</taxon>
        <taxon>Pucciniaceae</taxon>
        <taxon>Puccinia</taxon>
    </lineage>
</organism>
<reference evidence="3 4" key="1">
    <citation type="submission" date="2015-08" db="EMBL/GenBank/DDBJ databases">
        <title>Next Generation Sequencing and Analysis of the Genome of Puccinia sorghi L Schw, the Causal Agent of Maize Common Rust.</title>
        <authorList>
            <person name="Rochi L."/>
            <person name="Burguener G."/>
            <person name="Darino M."/>
            <person name="Turjanski A."/>
            <person name="Kreff E."/>
            <person name="Dieguez M.J."/>
            <person name="Sacco F."/>
        </authorList>
    </citation>
    <scope>NUCLEOTIDE SEQUENCE [LARGE SCALE GENOMIC DNA]</scope>
    <source>
        <strain evidence="3 4">RO10H11247</strain>
    </source>
</reference>
<comment type="caution">
    <text evidence="3">The sequence shown here is derived from an EMBL/GenBank/DDBJ whole genome shotgun (WGS) entry which is preliminary data.</text>
</comment>
<keyword evidence="2" id="KW-0472">Membrane</keyword>
<feature type="transmembrane region" description="Helical" evidence="2">
    <location>
        <begin position="193"/>
        <end position="217"/>
    </location>
</feature>
<proteinExistence type="predicted"/>
<keyword evidence="4" id="KW-1185">Reference proteome</keyword>
<keyword evidence="2" id="KW-0812">Transmembrane</keyword>
<dbReference type="OrthoDB" id="291792at2759"/>
<feature type="transmembrane region" description="Helical" evidence="2">
    <location>
        <begin position="61"/>
        <end position="82"/>
    </location>
</feature>
<dbReference type="Proteomes" id="UP000037035">
    <property type="component" value="Unassembled WGS sequence"/>
</dbReference>
<feature type="region of interest" description="Disordered" evidence="1">
    <location>
        <begin position="534"/>
        <end position="562"/>
    </location>
</feature>
<dbReference type="PANTHER" id="PTHR12459">
    <property type="entry name" value="TRANSMEMBRANE PROTEIN 135-RELATED"/>
    <property type="match status" value="1"/>
</dbReference>
<feature type="transmembrane region" description="Helical" evidence="2">
    <location>
        <begin position="495"/>
        <end position="514"/>
    </location>
</feature>
<accession>A0A0L6U7E0</accession>
<dbReference type="VEuPathDB" id="FungiDB:VP01_992g3"/>